<dbReference type="PROSITE" id="PS01234">
    <property type="entry name" value="GATB"/>
    <property type="match status" value="1"/>
</dbReference>
<comment type="function">
    <text evidence="10">Allows the formation of correctly charged Gln-tRNA(Gln) through the transamidation of misacylated Glu-tRNA(Gln) in the mitochondria. The reaction takes place in the presence of glutamine and ATP through an activated gamma-phospho-Glu-tRNA(Gln).</text>
</comment>
<dbReference type="NCBIfam" id="NF004012">
    <property type="entry name" value="PRK05477.1-2"/>
    <property type="match status" value="1"/>
</dbReference>
<proteinExistence type="inferred from homology"/>
<dbReference type="AlphaFoldDB" id="V4A6M6"/>
<evidence type="ECO:0000256" key="5">
    <source>
        <dbReference type="ARBA" id="ARBA00022840"/>
    </source>
</evidence>
<dbReference type="Proteomes" id="UP000030746">
    <property type="component" value="Unassembled WGS sequence"/>
</dbReference>
<comment type="subcellular location">
    <subcellularLocation>
        <location evidence="10">Mitochondrion</location>
    </subcellularLocation>
</comment>
<evidence type="ECO:0000256" key="1">
    <source>
        <dbReference type="ARBA" id="ARBA00005306"/>
    </source>
</evidence>
<accession>V4A6M6</accession>
<dbReference type="GO" id="GO:0005524">
    <property type="term" value="F:ATP binding"/>
    <property type="evidence" value="ECO:0007669"/>
    <property type="project" value="UniProtKB-KW"/>
</dbReference>
<evidence type="ECO:0000256" key="3">
    <source>
        <dbReference type="ARBA" id="ARBA00022598"/>
    </source>
</evidence>
<comment type="catalytic activity">
    <reaction evidence="9 10">
        <text>L-glutamyl-tRNA(Gln) + L-glutamine + ATP + H2O = L-glutaminyl-tRNA(Gln) + L-glutamate + ADP + phosphate + H(+)</text>
        <dbReference type="Rhea" id="RHEA:17521"/>
        <dbReference type="Rhea" id="RHEA-COMP:9681"/>
        <dbReference type="Rhea" id="RHEA-COMP:9684"/>
        <dbReference type="ChEBI" id="CHEBI:15377"/>
        <dbReference type="ChEBI" id="CHEBI:15378"/>
        <dbReference type="ChEBI" id="CHEBI:29985"/>
        <dbReference type="ChEBI" id="CHEBI:30616"/>
        <dbReference type="ChEBI" id="CHEBI:43474"/>
        <dbReference type="ChEBI" id="CHEBI:58359"/>
        <dbReference type="ChEBI" id="CHEBI:78520"/>
        <dbReference type="ChEBI" id="CHEBI:78521"/>
        <dbReference type="ChEBI" id="CHEBI:456216"/>
    </reaction>
</comment>
<comment type="function">
    <text evidence="7">Allows the formation of correctly charged Asn-tRNA(Asn) or Gln-tRNA(Gln) through the transamidation of misacylated Asp-tRNA(Asn) or Glu-tRNA(Gln) in organisms which lack either or both of asparaginyl-tRNA or glutaminyl-tRNA synthetases. The reaction takes place in the presence of glutamine and ATP through an activated phospho-Asp-tRNA(Asn) or phospho-Glu-tRNA(Gln).</text>
</comment>
<dbReference type="SUPFAM" id="SSF55931">
    <property type="entry name" value="Glutamine synthetase/guanido kinase"/>
    <property type="match status" value="1"/>
</dbReference>
<evidence type="ECO:0000313" key="12">
    <source>
        <dbReference type="EMBL" id="ESO90680.1"/>
    </source>
</evidence>
<evidence type="ECO:0000256" key="9">
    <source>
        <dbReference type="ARBA" id="ARBA00047913"/>
    </source>
</evidence>
<organism evidence="12 13">
    <name type="scientific">Lottia gigantea</name>
    <name type="common">Giant owl limpet</name>
    <dbReference type="NCBI Taxonomy" id="225164"/>
    <lineage>
        <taxon>Eukaryota</taxon>
        <taxon>Metazoa</taxon>
        <taxon>Spiralia</taxon>
        <taxon>Lophotrochozoa</taxon>
        <taxon>Mollusca</taxon>
        <taxon>Gastropoda</taxon>
        <taxon>Patellogastropoda</taxon>
        <taxon>Lottioidea</taxon>
        <taxon>Lottiidae</taxon>
        <taxon>Lottia</taxon>
    </lineage>
</organism>
<dbReference type="EC" id="6.3.5.-" evidence="10"/>
<name>V4A6M6_LOTGI</name>
<comment type="subunit">
    <text evidence="10">Subunit of the heterotrimeric GatCAB amidotransferase (AdT) complex, composed of A, B and C subunits.</text>
</comment>
<dbReference type="SMART" id="SM00845">
    <property type="entry name" value="GatB_Yqey"/>
    <property type="match status" value="1"/>
</dbReference>
<dbReference type="KEGG" id="lgi:LOTGIDRAFT_233688"/>
<reference evidence="12 13" key="1">
    <citation type="journal article" date="2013" name="Nature">
        <title>Insights into bilaterian evolution from three spiralian genomes.</title>
        <authorList>
            <person name="Simakov O."/>
            <person name="Marletaz F."/>
            <person name="Cho S.J."/>
            <person name="Edsinger-Gonzales E."/>
            <person name="Havlak P."/>
            <person name="Hellsten U."/>
            <person name="Kuo D.H."/>
            <person name="Larsson T."/>
            <person name="Lv J."/>
            <person name="Arendt D."/>
            <person name="Savage R."/>
            <person name="Osoegawa K."/>
            <person name="de Jong P."/>
            <person name="Grimwood J."/>
            <person name="Chapman J.A."/>
            <person name="Shapiro H."/>
            <person name="Aerts A."/>
            <person name="Otillar R.P."/>
            <person name="Terry A.Y."/>
            <person name="Boore J.L."/>
            <person name="Grigoriev I.V."/>
            <person name="Lindberg D.R."/>
            <person name="Seaver E.C."/>
            <person name="Weisblat D.A."/>
            <person name="Putnam N.H."/>
            <person name="Rokhsar D.S."/>
        </authorList>
    </citation>
    <scope>NUCLEOTIDE SEQUENCE [LARGE SCALE GENOMIC DNA]</scope>
</reference>
<keyword evidence="10" id="KW-0496">Mitochondrion</keyword>
<dbReference type="GO" id="GO:0032543">
    <property type="term" value="P:mitochondrial translation"/>
    <property type="evidence" value="ECO:0007669"/>
    <property type="project" value="UniProtKB-UniRule"/>
</dbReference>
<dbReference type="OMA" id="FELMFKE"/>
<dbReference type="HOGENOM" id="CLU_019240_1_1_1"/>
<dbReference type="InterPro" id="IPR014746">
    <property type="entry name" value="Gln_synth/guanido_kin_cat_dom"/>
</dbReference>
<dbReference type="NCBIfam" id="NF004014">
    <property type="entry name" value="PRK05477.1-4"/>
    <property type="match status" value="1"/>
</dbReference>
<evidence type="ECO:0000256" key="8">
    <source>
        <dbReference type="ARBA" id="ARBA00047380"/>
    </source>
</evidence>
<dbReference type="GO" id="GO:0070681">
    <property type="term" value="P:glutaminyl-tRNAGln biosynthesis via transamidation"/>
    <property type="evidence" value="ECO:0007669"/>
    <property type="project" value="UniProtKB-UniRule"/>
</dbReference>
<comment type="similarity">
    <text evidence="1 10">Belongs to the GatB/GatE family. GatB subfamily.</text>
</comment>
<dbReference type="InterPro" id="IPR023168">
    <property type="entry name" value="GatB_Yqey_C_2"/>
</dbReference>
<dbReference type="PANTHER" id="PTHR11659:SF0">
    <property type="entry name" value="GLUTAMYL-TRNA(GLN) AMIDOTRANSFERASE SUBUNIT B, MITOCHONDRIAL"/>
    <property type="match status" value="1"/>
</dbReference>
<dbReference type="InterPro" id="IPR017958">
    <property type="entry name" value="Gln-tRNA_amidoTrfase_suB_CS"/>
</dbReference>
<dbReference type="EMBL" id="KB202367">
    <property type="protein sequence ID" value="ESO90680.1"/>
    <property type="molecule type" value="Genomic_DNA"/>
</dbReference>
<sequence length="539" mass="61621">MQPFDWIVRHCIRPISALDCQQFKSVVNHCMRSLQKSTEWESVIGLEIHAQILSDSKLFSGSGTKFAAPVNSQVSLFDCAIPGTLPVLNRRCVEAGVLTALALKCKINNVSKFDRKHYFYADLPTGYQITQQREPLAINGKVDFIVFDKKKSKLPYTKTVQLIQLQLEQDSGKSLHDDQGGKSLIDLNRAGVGLMEIVTAPDFTSGEEAAGFIKELHKILTMIETCDGKMAEGSLRVDANVSINRPGEELGTRTEVKNLNSIRAVARAIEYEIERQKEEMEKGNEIVKETRTFDTVTGETIVMRDKETVLDYRFMPEPNLPPVHVYSSQDLPDSIPSDRVVLIDKLKEQIPELLSEKRKRLQEQYNIPLVLTYNIVNDDEFLQFFEELAETGQAEPRIIAAFVSDFLLYFLKKLEINISDIKREYILDLCQLVEKRLITRETRNILFERMIIEDRKPSDMVQEDNLEIIQDVDELTELCIQVLDENPKFVRKYKNSLTKGKERAFKNLGYKMEELTGGRAIFGAWSGILKTLLEERIKD</sequence>
<keyword evidence="4 10" id="KW-0547">Nucleotide-binding</keyword>
<dbReference type="RefSeq" id="XP_009058674.1">
    <property type="nucleotide sequence ID" value="XM_009060426.1"/>
</dbReference>
<dbReference type="GO" id="GO:0050566">
    <property type="term" value="F:asparaginyl-tRNA synthase (glutamine-hydrolyzing) activity"/>
    <property type="evidence" value="ECO:0007669"/>
    <property type="project" value="RHEA"/>
</dbReference>
<evidence type="ECO:0000256" key="6">
    <source>
        <dbReference type="ARBA" id="ARBA00022917"/>
    </source>
</evidence>
<protein>
    <recommendedName>
        <fullName evidence="10">Glutamyl-tRNA(Gln) amidotransferase subunit B, mitochondrial</fullName>
        <shortName evidence="10">Glu-AdT subunit B</shortName>
        <ecNumber evidence="10">6.3.5.-</ecNumber>
    </recommendedName>
</protein>
<keyword evidence="13" id="KW-1185">Reference proteome</keyword>
<comment type="catalytic activity">
    <reaction evidence="8">
        <text>L-aspartyl-tRNA(Asn) + L-glutamine + ATP + H2O = L-asparaginyl-tRNA(Asn) + L-glutamate + ADP + phosphate + 2 H(+)</text>
        <dbReference type="Rhea" id="RHEA:14513"/>
        <dbReference type="Rhea" id="RHEA-COMP:9674"/>
        <dbReference type="Rhea" id="RHEA-COMP:9677"/>
        <dbReference type="ChEBI" id="CHEBI:15377"/>
        <dbReference type="ChEBI" id="CHEBI:15378"/>
        <dbReference type="ChEBI" id="CHEBI:29985"/>
        <dbReference type="ChEBI" id="CHEBI:30616"/>
        <dbReference type="ChEBI" id="CHEBI:43474"/>
        <dbReference type="ChEBI" id="CHEBI:58359"/>
        <dbReference type="ChEBI" id="CHEBI:78515"/>
        <dbReference type="ChEBI" id="CHEBI:78516"/>
        <dbReference type="ChEBI" id="CHEBI:456216"/>
    </reaction>
</comment>
<dbReference type="CTD" id="20249333"/>
<dbReference type="GO" id="GO:0030956">
    <property type="term" value="C:glutamyl-tRNA(Gln) amidotransferase complex"/>
    <property type="evidence" value="ECO:0007669"/>
    <property type="project" value="UniProtKB-UniRule"/>
</dbReference>
<dbReference type="Gene3D" id="1.10.10.410">
    <property type="match status" value="1"/>
</dbReference>
<keyword evidence="3 10" id="KW-0436">Ligase</keyword>
<dbReference type="Pfam" id="PF02934">
    <property type="entry name" value="GatB_N"/>
    <property type="match status" value="1"/>
</dbReference>
<dbReference type="GO" id="GO:0005739">
    <property type="term" value="C:mitochondrion"/>
    <property type="evidence" value="ECO:0007669"/>
    <property type="project" value="UniProtKB-SubCell"/>
</dbReference>
<dbReference type="InterPro" id="IPR003789">
    <property type="entry name" value="Asn/Gln_tRNA_amidoTrase-B-like"/>
</dbReference>
<evidence type="ECO:0000256" key="10">
    <source>
        <dbReference type="HAMAP-Rule" id="MF_03147"/>
    </source>
</evidence>
<feature type="domain" description="Asn/Gln amidotransferase" evidence="11">
    <location>
        <begin position="383"/>
        <end position="533"/>
    </location>
</feature>
<dbReference type="GeneID" id="20249333"/>
<dbReference type="SUPFAM" id="SSF89095">
    <property type="entry name" value="GatB/YqeY motif"/>
    <property type="match status" value="1"/>
</dbReference>
<evidence type="ECO:0000256" key="7">
    <source>
        <dbReference type="ARBA" id="ARBA00024799"/>
    </source>
</evidence>
<evidence type="ECO:0000313" key="13">
    <source>
        <dbReference type="Proteomes" id="UP000030746"/>
    </source>
</evidence>
<evidence type="ECO:0000256" key="2">
    <source>
        <dbReference type="ARBA" id="ARBA00011123"/>
    </source>
</evidence>
<dbReference type="OrthoDB" id="1722066at2759"/>
<gene>
    <name evidence="12" type="ORF">LOTGIDRAFT_233688</name>
</gene>
<evidence type="ECO:0000256" key="4">
    <source>
        <dbReference type="ARBA" id="ARBA00022741"/>
    </source>
</evidence>
<dbReference type="InterPro" id="IPR042114">
    <property type="entry name" value="GatB_C_1"/>
</dbReference>
<dbReference type="PANTHER" id="PTHR11659">
    <property type="entry name" value="GLUTAMYL-TRNA GLN AMIDOTRANSFERASE SUBUNIT B MITOCHONDRIAL AND PROKARYOTIC PET112-RELATED"/>
    <property type="match status" value="1"/>
</dbReference>
<dbReference type="GO" id="GO:0050567">
    <property type="term" value="F:glutaminyl-tRNA synthase (glutamine-hydrolyzing) activity"/>
    <property type="evidence" value="ECO:0007669"/>
    <property type="project" value="UniProtKB-UniRule"/>
</dbReference>
<dbReference type="STRING" id="225164.V4A6M6"/>
<dbReference type="InterPro" id="IPR017959">
    <property type="entry name" value="Asn/Gln-tRNA_amidoTrfase_suB/E"/>
</dbReference>
<dbReference type="InterPro" id="IPR018027">
    <property type="entry name" value="Asn/Gln_amidotransferase"/>
</dbReference>
<dbReference type="Gene3D" id="1.10.150.380">
    <property type="entry name" value="GatB domain, N-terminal subdomain"/>
    <property type="match status" value="1"/>
</dbReference>
<comment type="subunit">
    <text evidence="2">Heterotrimer of A, B and C subunits.</text>
</comment>
<keyword evidence="5 10" id="KW-0067">ATP-binding</keyword>
<keyword evidence="6 10" id="KW-0648">Protein biosynthesis</keyword>
<evidence type="ECO:0000259" key="11">
    <source>
        <dbReference type="SMART" id="SM00845"/>
    </source>
</evidence>
<dbReference type="InterPro" id="IPR006075">
    <property type="entry name" value="Asn/Gln-tRNA_Trfase_suB/E_cat"/>
</dbReference>
<dbReference type="HAMAP" id="MF_00121">
    <property type="entry name" value="GatB"/>
    <property type="match status" value="1"/>
</dbReference>
<dbReference type="Pfam" id="PF02637">
    <property type="entry name" value="GatB_Yqey"/>
    <property type="match status" value="1"/>
</dbReference>
<dbReference type="InterPro" id="IPR004413">
    <property type="entry name" value="GatB"/>
</dbReference>
<dbReference type="NCBIfam" id="TIGR00133">
    <property type="entry name" value="gatB"/>
    <property type="match status" value="1"/>
</dbReference>